<evidence type="ECO:0000313" key="3">
    <source>
        <dbReference type="Proteomes" id="UP000831484"/>
    </source>
</evidence>
<dbReference type="EMBL" id="CP096564">
    <property type="protein sequence ID" value="UPU46227.1"/>
    <property type="molecule type" value="Genomic_DNA"/>
</dbReference>
<feature type="region of interest" description="Disordered" evidence="1">
    <location>
        <begin position="1"/>
        <end position="22"/>
    </location>
</feature>
<reference evidence="3" key="1">
    <citation type="journal article" date="2022" name="Environ. Microbiol.">
        <title>Functional analysis, diversity, and distribution of carbendazim hydrolases MheI and CbmA, responsible for the initial step in carbendazim degradation.</title>
        <authorList>
            <person name="Zhang M."/>
            <person name="Bai X."/>
            <person name="Li Q."/>
            <person name="Zhang L."/>
            <person name="Zhu Q."/>
            <person name="Gao S."/>
            <person name="Ke Z."/>
            <person name="Jiang M."/>
            <person name="Hu J."/>
            <person name="Qiu J."/>
            <person name="Hong Q."/>
        </authorList>
    </citation>
    <scope>NUCLEOTIDE SEQUENCE [LARGE SCALE GENOMIC DNA]</scope>
    <source>
        <strain evidence="3">djl-6</strain>
    </source>
</reference>
<dbReference type="Proteomes" id="UP000831484">
    <property type="component" value="Plasmid pdjl-6-1"/>
</dbReference>
<dbReference type="RefSeq" id="WP_064074970.1">
    <property type="nucleotide sequence ID" value="NZ_CP096564.1"/>
</dbReference>
<dbReference type="AlphaFoldDB" id="A0AB38RM37"/>
<feature type="compositionally biased region" description="Polar residues" evidence="1">
    <location>
        <begin position="1"/>
        <end position="11"/>
    </location>
</feature>
<proteinExistence type="predicted"/>
<keyword evidence="3" id="KW-1185">Reference proteome</keyword>
<evidence type="ECO:0000313" key="2">
    <source>
        <dbReference type="EMBL" id="UPU46227.1"/>
    </source>
</evidence>
<name>A0AB38RM37_RHOSG</name>
<sequence>MRNSTPSAAQDDSTKPWLHDDHWTTGDKAWWILVTGNEISRTMVEIVSPADGTVRDPEVTYNDGVFRASGKFESIRHRGDSCAPCGDSVFEMLAAGQDAWAGYWMQE</sequence>
<protein>
    <submittedName>
        <fullName evidence="2">Uncharacterized protein</fullName>
    </submittedName>
</protein>
<evidence type="ECO:0000256" key="1">
    <source>
        <dbReference type="SAM" id="MobiDB-lite"/>
    </source>
</evidence>
<accession>A0AB38RM37</accession>
<geneLocation type="plasmid" evidence="2 3">
    <name>pdjl-6-1</name>
</geneLocation>
<keyword evidence="2" id="KW-0614">Plasmid</keyword>
<organism evidence="2 3">
    <name type="scientific">Rhodococcus qingshengii JCM 15477</name>
    <dbReference type="NCBI Taxonomy" id="1303681"/>
    <lineage>
        <taxon>Bacteria</taxon>
        <taxon>Bacillati</taxon>
        <taxon>Actinomycetota</taxon>
        <taxon>Actinomycetes</taxon>
        <taxon>Mycobacteriales</taxon>
        <taxon>Nocardiaceae</taxon>
        <taxon>Rhodococcus</taxon>
        <taxon>Rhodococcus erythropolis group</taxon>
    </lineage>
</organism>
<gene>
    <name evidence="2" type="ORF">M0639_29715</name>
</gene>
<feature type="compositionally biased region" description="Basic and acidic residues" evidence="1">
    <location>
        <begin position="12"/>
        <end position="22"/>
    </location>
</feature>